<proteinExistence type="predicted"/>
<evidence type="ECO:0000313" key="2">
    <source>
        <dbReference type="EMBL" id="CAF4201491.1"/>
    </source>
</evidence>
<dbReference type="AlphaFoldDB" id="A0A815XJS7"/>
<protein>
    <submittedName>
        <fullName evidence="1">Uncharacterized protein</fullName>
    </submittedName>
</protein>
<gene>
    <name evidence="2" type="ORF">FNK824_LOCUS36285</name>
    <name evidence="1" type="ORF">SEV965_LOCUS39048</name>
</gene>
<evidence type="ECO:0000313" key="1">
    <source>
        <dbReference type="EMBL" id="CAF1558654.1"/>
    </source>
</evidence>
<dbReference type="EMBL" id="CAJNOU010011724">
    <property type="protein sequence ID" value="CAF1558654.1"/>
    <property type="molecule type" value="Genomic_DNA"/>
</dbReference>
<name>A0A815XJS7_9BILA</name>
<sequence>MSKHERQHNVSNVVNTTISNENPIREVKRARFENINPSPNTNWSTTLYINTQIKDEHIKTNDEQQNGFSSCFLTDQLLMPDNKKSQEKIDDTQNLRSLQSFRSNSSHSTEELNCIPCTHQNNLIALRSNVWTLLRMLLPQLSFYYPSMSMIDDETEHSIDRLVANLIQIPSYYGSYPSV</sequence>
<evidence type="ECO:0000313" key="3">
    <source>
        <dbReference type="Proteomes" id="UP000663889"/>
    </source>
</evidence>
<accession>A0A815XJS7</accession>
<organism evidence="1 3">
    <name type="scientific">Rotaria sordida</name>
    <dbReference type="NCBI Taxonomy" id="392033"/>
    <lineage>
        <taxon>Eukaryota</taxon>
        <taxon>Metazoa</taxon>
        <taxon>Spiralia</taxon>
        <taxon>Gnathifera</taxon>
        <taxon>Rotifera</taxon>
        <taxon>Eurotatoria</taxon>
        <taxon>Bdelloidea</taxon>
        <taxon>Philodinida</taxon>
        <taxon>Philodinidae</taxon>
        <taxon>Rotaria</taxon>
    </lineage>
</organism>
<dbReference type="EMBL" id="CAJOBE010016549">
    <property type="protein sequence ID" value="CAF4201491.1"/>
    <property type="molecule type" value="Genomic_DNA"/>
</dbReference>
<dbReference type="Proteomes" id="UP000663874">
    <property type="component" value="Unassembled WGS sequence"/>
</dbReference>
<comment type="caution">
    <text evidence="1">The sequence shown here is derived from an EMBL/GenBank/DDBJ whole genome shotgun (WGS) entry which is preliminary data.</text>
</comment>
<reference evidence="1" key="1">
    <citation type="submission" date="2021-02" db="EMBL/GenBank/DDBJ databases">
        <authorList>
            <person name="Nowell W R."/>
        </authorList>
    </citation>
    <scope>NUCLEOTIDE SEQUENCE</scope>
</reference>
<dbReference type="Proteomes" id="UP000663889">
    <property type="component" value="Unassembled WGS sequence"/>
</dbReference>